<accession>A0A2K8L7D1</accession>
<dbReference type="UniPathway" id="UPA00049">
    <property type="reaction ID" value="UER00059"/>
</dbReference>
<feature type="domain" description="ACT" evidence="9">
    <location>
        <begin position="4"/>
        <end position="78"/>
    </location>
</feature>
<protein>
    <recommendedName>
        <fullName evidence="8">Acetolactate synthase small subunit</fullName>
        <shortName evidence="8">AHAS</shortName>
        <shortName evidence="8">ALS</shortName>
        <ecNumber evidence="8">2.2.1.6</ecNumber>
    </recommendedName>
    <alternativeName>
        <fullName evidence="8">Acetohydroxy-acid synthase small subunit</fullName>
    </alternativeName>
</protein>
<keyword evidence="8 10" id="KW-0808">Transferase</keyword>
<evidence type="ECO:0000256" key="4">
    <source>
        <dbReference type="ARBA" id="ARBA00011744"/>
    </source>
</evidence>
<evidence type="ECO:0000256" key="1">
    <source>
        <dbReference type="ARBA" id="ARBA00004974"/>
    </source>
</evidence>
<dbReference type="GO" id="GO:0009099">
    <property type="term" value="P:L-valine biosynthetic process"/>
    <property type="evidence" value="ECO:0007669"/>
    <property type="project" value="UniProtKB-UniRule"/>
</dbReference>
<evidence type="ECO:0000256" key="6">
    <source>
        <dbReference type="ARBA" id="ARBA00023304"/>
    </source>
</evidence>
<comment type="subunit">
    <text evidence="4 8">Dimer of large and small chains.</text>
</comment>
<dbReference type="GO" id="GO:1990610">
    <property type="term" value="F:acetolactate synthase regulator activity"/>
    <property type="evidence" value="ECO:0007669"/>
    <property type="project" value="UniProtKB-UniRule"/>
</dbReference>
<evidence type="ECO:0000256" key="8">
    <source>
        <dbReference type="RuleBase" id="RU368092"/>
    </source>
</evidence>
<organism evidence="10 11">
    <name type="scientific">Mariprofundus aestuarium</name>
    <dbReference type="NCBI Taxonomy" id="1921086"/>
    <lineage>
        <taxon>Bacteria</taxon>
        <taxon>Pseudomonadati</taxon>
        <taxon>Pseudomonadota</taxon>
        <taxon>Candidatius Mariprofundia</taxon>
        <taxon>Mariprofundales</taxon>
        <taxon>Mariprofundaceae</taxon>
        <taxon>Mariprofundus</taxon>
    </lineage>
</organism>
<dbReference type="PROSITE" id="PS51671">
    <property type="entry name" value="ACT"/>
    <property type="match status" value="1"/>
</dbReference>
<dbReference type="InterPro" id="IPR019455">
    <property type="entry name" value="Acetolactate_synth_ssu_C"/>
</dbReference>
<reference evidence="10 11" key="1">
    <citation type="submission" date="2016-12" db="EMBL/GenBank/DDBJ databases">
        <title>Isolation and genomic insights into novel planktonic Zetaproteobacteria from stratified waters of the Chesapeake Bay.</title>
        <authorList>
            <person name="McAllister S.M."/>
            <person name="Kato S."/>
            <person name="Chan C.S."/>
            <person name="Chiu B.K."/>
            <person name="Field E.K."/>
        </authorList>
    </citation>
    <scope>NUCLEOTIDE SEQUENCE [LARGE SCALE GENOMIC DNA]</scope>
    <source>
        <strain evidence="10 11">CP-5</strain>
    </source>
</reference>
<comment type="pathway">
    <text evidence="1 8">Amino-acid biosynthesis; L-isoleucine biosynthesis; L-isoleucine from 2-oxobutanoate: step 1/4.</text>
</comment>
<evidence type="ECO:0000259" key="9">
    <source>
        <dbReference type="PROSITE" id="PS51671"/>
    </source>
</evidence>
<comment type="catalytic activity">
    <reaction evidence="7 8">
        <text>2 pyruvate + H(+) = (2S)-2-acetolactate + CO2</text>
        <dbReference type="Rhea" id="RHEA:25249"/>
        <dbReference type="ChEBI" id="CHEBI:15361"/>
        <dbReference type="ChEBI" id="CHEBI:15378"/>
        <dbReference type="ChEBI" id="CHEBI:16526"/>
        <dbReference type="ChEBI" id="CHEBI:58476"/>
        <dbReference type="EC" id="2.2.1.6"/>
    </reaction>
</comment>
<comment type="function">
    <text evidence="8">Catalyzes the conversion of 2 pyruvate molecules into acetolactate in the first common step of the biosynthetic pathway of the branched-amino acids such as leucine, isoleucine, and valine.</text>
</comment>
<dbReference type="InterPro" id="IPR002912">
    <property type="entry name" value="ACT_dom"/>
</dbReference>
<evidence type="ECO:0000256" key="7">
    <source>
        <dbReference type="ARBA" id="ARBA00048670"/>
    </source>
</evidence>
<keyword evidence="5 8" id="KW-0028">Amino-acid biosynthesis</keyword>
<dbReference type="Gene3D" id="3.30.70.1150">
    <property type="entry name" value="ACT-like. Chain A, domain 2"/>
    <property type="match status" value="1"/>
</dbReference>
<dbReference type="Pfam" id="PF10369">
    <property type="entry name" value="ALS_ss_C"/>
    <property type="match status" value="1"/>
</dbReference>
<evidence type="ECO:0000313" key="11">
    <source>
        <dbReference type="Proteomes" id="UP000231701"/>
    </source>
</evidence>
<evidence type="ECO:0000256" key="3">
    <source>
        <dbReference type="ARBA" id="ARBA00006341"/>
    </source>
</evidence>
<dbReference type="GO" id="GO:0009097">
    <property type="term" value="P:isoleucine biosynthetic process"/>
    <property type="evidence" value="ECO:0007669"/>
    <property type="project" value="UniProtKB-UniRule"/>
</dbReference>
<name>A0A2K8L7D1_MARES</name>
<comment type="pathway">
    <text evidence="2 8">Amino-acid biosynthesis; L-valine biosynthesis; L-valine from pyruvate: step 1/4.</text>
</comment>
<keyword evidence="6 8" id="KW-0100">Branched-chain amino acid biosynthesis</keyword>
<dbReference type="KEGG" id="maes:Ga0123461_2445"/>
<dbReference type="FunFam" id="3.30.70.260:FF:000001">
    <property type="entry name" value="Acetolactate synthase, small subunit"/>
    <property type="match status" value="1"/>
</dbReference>
<dbReference type="PANTHER" id="PTHR30239">
    <property type="entry name" value="ACETOLACTATE SYNTHASE SMALL SUBUNIT"/>
    <property type="match status" value="1"/>
</dbReference>
<dbReference type="EC" id="2.2.1.6" evidence="8"/>
<dbReference type="PANTHER" id="PTHR30239:SF0">
    <property type="entry name" value="ACETOLACTATE SYNTHASE SMALL SUBUNIT 1, CHLOROPLASTIC"/>
    <property type="match status" value="1"/>
</dbReference>
<dbReference type="InterPro" id="IPR054480">
    <property type="entry name" value="AHAS_small-like_ACT"/>
</dbReference>
<dbReference type="Gene3D" id="3.30.70.260">
    <property type="match status" value="1"/>
</dbReference>
<dbReference type="UniPathway" id="UPA00047">
    <property type="reaction ID" value="UER00055"/>
</dbReference>
<evidence type="ECO:0000256" key="2">
    <source>
        <dbReference type="ARBA" id="ARBA00005025"/>
    </source>
</evidence>
<evidence type="ECO:0000313" key="10">
    <source>
        <dbReference type="EMBL" id="ATX80844.1"/>
    </source>
</evidence>
<evidence type="ECO:0000256" key="5">
    <source>
        <dbReference type="ARBA" id="ARBA00022605"/>
    </source>
</evidence>
<dbReference type="Pfam" id="PF22629">
    <property type="entry name" value="ACT_AHAS_ss"/>
    <property type="match status" value="1"/>
</dbReference>
<keyword evidence="11" id="KW-1185">Reference proteome</keyword>
<dbReference type="NCBIfam" id="TIGR00119">
    <property type="entry name" value="acolac_sm"/>
    <property type="match status" value="1"/>
</dbReference>
<dbReference type="GO" id="GO:0003984">
    <property type="term" value="F:acetolactate synthase activity"/>
    <property type="evidence" value="ECO:0007669"/>
    <property type="project" value="UniProtKB-UniRule"/>
</dbReference>
<proteinExistence type="inferred from homology"/>
<dbReference type="AlphaFoldDB" id="A0A2K8L7D1"/>
<dbReference type="GO" id="GO:0005829">
    <property type="term" value="C:cytosol"/>
    <property type="evidence" value="ECO:0007669"/>
    <property type="project" value="TreeGrafter"/>
</dbReference>
<dbReference type="EMBL" id="CP018799">
    <property type="protein sequence ID" value="ATX80844.1"/>
    <property type="molecule type" value="Genomic_DNA"/>
</dbReference>
<dbReference type="SUPFAM" id="SSF55021">
    <property type="entry name" value="ACT-like"/>
    <property type="match status" value="2"/>
</dbReference>
<sequence length="165" mass="18387">MRHTITILVENEFGVLTRVAGLFSARGYNIETLNVAPLKDRTVSRMTLVTIGDERVIEQIKKQLNKLVPVIKVEDISHAVHLERGMLMVKVKVGPDSSDAVLEFAEKYDAKVVDDHIDSHMILEFTNTVDVLDTILSELEPFGIIEATRTGPLGMRRGSKGFTVD</sequence>
<dbReference type="Proteomes" id="UP000231701">
    <property type="component" value="Chromosome"/>
</dbReference>
<dbReference type="InterPro" id="IPR039557">
    <property type="entry name" value="AHAS_ACT"/>
</dbReference>
<dbReference type="RefSeq" id="WP_100278564.1">
    <property type="nucleotide sequence ID" value="NZ_CP018799.1"/>
</dbReference>
<dbReference type="InterPro" id="IPR027271">
    <property type="entry name" value="Acetolactate_synth/TF_NikR_C"/>
</dbReference>
<gene>
    <name evidence="10" type="ORF">Ga0123461_2445</name>
</gene>
<dbReference type="CDD" id="cd04878">
    <property type="entry name" value="ACT_AHAS"/>
    <property type="match status" value="1"/>
</dbReference>
<dbReference type="OrthoDB" id="9787365at2"/>
<dbReference type="NCBIfam" id="NF008864">
    <property type="entry name" value="PRK11895.1"/>
    <property type="match status" value="1"/>
</dbReference>
<comment type="similarity">
    <text evidence="3 8">Belongs to the acetolactate synthase small subunit family.</text>
</comment>
<dbReference type="InterPro" id="IPR004789">
    <property type="entry name" value="Acetalactate_synth_ssu"/>
</dbReference>
<dbReference type="InterPro" id="IPR045865">
    <property type="entry name" value="ACT-like_dom_sf"/>
</dbReference>